<dbReference type="SUPFAM" id="SSF47413">
    <property type="entry name" value="lambda repressor-like DNA-binding domains"/>
    <property type="match status" value="1"/>
</dbReference>
<evidence type="ECO:0000313" key="2">
    <source>
        <dbReference type="Proteomes" id="UP000553776"/>
    </source>
</evidence>
<dbReference type="Gene3D" id="1.10.260.40">
    <property type="entry name" value="lambda repressor-like DNA-binding domains"/>
    <property type="match status" value="1"/>
</dbReference>
<organism evidence="1 2">
    <name type="scientific">Cohnella xylanilytica</name>
    <dbReference type="NCBI Taxonomy" id="557555"/>
    <lineage>
        <taxon>Bacteria</taxon>
        <taxon>Bacillati</taxon>
        <taxon>Bacillota</taxon>
        <taxon>Bacilli</taxon>
        <taxon>Bacillales</taxon>
        <taxon>Paenibacillaceae</taxon>
        <taxon>Cohnella</taxon>
    </lineage>
</organism>
<sequence length="168" mass="18606">MSFGQALQKKLDEAGQTQGAAAKTANVSGSLISKISRGTRKPPKDVMRTLTIHYDDPELAVAAANEATGGAWVPWLNNADLHPSSVAWKTREEVLEAYEATGAAPLSKRRDQLTESDMVKIKEAIREAVEAITALVHMVATMCKAYKISWTHVWKMHRMKLKESKYLK</sequence>
<dbReference type="RefSeq" id="WP_185133969.1">
    <property type="nucleotide sequence ID" value="NZ_JACJVR010000002.1"/>
</dbReference>
<accession>A0A841TNV8</accession>
<proteinExistence type="predicted"/>
<dbReference type="InterPro" id="IPR010982">
    <property type="entry name" value="Lambda_DNA-bd_dom_sf"/>
</dbReference>
<dbReference type="Proteomes" id="UP000553776">
    <property type="component" value="Unassembled WGS sequence"/>
</dbReference>
<name>A0A841TNV8_9BACL</name>
<keyword evidence="2" id="KW-1185">Reference proteome</keyword>
<protein>
    <submittedName>
        <fullName evidence="1">Helix-turn-helix transcriptional regulator</fullName>
    </submittedName>
</protein>
<dbReference type="EMBL" id="JACJVR010000002">
    <property type="protein sequence ID" value="MBB6689947.1"/>
    <property type="molecule type" value="Genomic_DNA"/>
</dbReference>
<dbReference type="AlphaFoldDB" id="A0A841TNV8"/>
<dbReference type="GO" id="GO:0003677">
    <property type="term" value="F:DNA binding"/>
    <property type="evidence" value="ECO:0007669"/>
    <property type="project" value="InterPro"/>
</dbReference>
<comment type="caution">
    <text evidence="1">The sequence shown here is derived from an EMBL/GenBank/DDBJ whole genome shotgun (WGS) entry which is preliminary data.</text>
</comment>
<evidence type="ECO:0000313" key="1">
    <source>
        <dbReference type="EMBL" id="MBB6689947.1"/>
    </source>
</evidence>
<reference evidence="1 2" key="1">
    <citation type="submission" date="2020-08" db="EMBL/GenBank/DDBJ databases">
        <title>Cohnella phylogeny.</title>
        <authorList>
            <person name="Dunlap C."/>
        </authorList>
    </citation>
    <scope>NUCLEOTIDE SEQUENCE [LARGE SCALE GENOMIC DNA]</scope>
    <source>
        <strain evidence="1 2">DSM 25239</strain>
    </source>
</reference>
<gene>
    <name evidence="1" type="ORF">H7B90_00885</name>
</gene>